<protein>
    <recommendedName>
        <fullName evidence="3">Transposase</fullName>
    </recommendedName>
</protein>
<dbReference type="Proteomes" id="UP000184497">
    <property type="component" value="Unassembled WGS sequence"/>
</dbReference>
<dbReference type="EMBL" id="FRAQ01000001">
    <property type="protein sequence ID" value="SHK29090.1"/>
    <property type="molecule type" value="Genomic_DNA"/>
</dbReference>
<dbReference type="AlphaFoldDB" id="A0A1M6R9I4"/>
<evidence type="ECO:0008006" key="3">
    <source>
        <dbReference type="Google" id="ProtNLM"/>
    </source>
</evidence>
<name>A0A1M6R9I4_9GAMM</name>
<sequence length="42" mass="4825">MSYHRTIATRNRAWTYNNERPNIALGGITPQQKLATGAELYF</sequence>
<evidence type="ECO:0000313" key="1">
    <source>
        <dbReference type="EMBL" id="SHK29090.1"/>
    </source>
</evidence>
<dbReference type="STRING" id="564117.SAMN05216369_1375"/>
<evidence type="ECO:0000313" key="2">
    <source>
        <dbReference type="Proteomes" id="UP000184497"/>
    </source>
</evidence>
<keyword evidence="2" id="KW-1185">Reference proteome</keyword>
<accession>A0A1M6R9I4</accession>
<reference evidence="2" key="1">
    <citation type="submission" date="2016-11" db="EMBL/GenBank/DDBJ databases">
        <authorList>
            <person name="Varghese N."/>
            <person name="Submissions S."/>
        </authorList>
    </citation>
    <scope>NUCLEOTIDE SEQUENCE [LARGE SCALE GENOMIC DNA]</scope>
    <source>
        <strain evidence="2">CGMCC 1.10835</strain>
    </source>
</reference>
<organism evidence="1 2">
    <name type="scientific">Marinobacter antarcticus</name>
    <dbReference type="NCBI Taxonomy" id="564117"/>
    <lineage>
        <taxon>Bacteria</taxon>
        <taxon>Pseudomonadati</taxon>
        <taxon>Pseudomonadota</taxon>
        <taxon>Gammaproteobacteria</taxon>
        <taxon>Pseudomonadales</taxon>
        <taxon>Marinobacteraceae</taxon>
        <taxon>Marinobacter</taxon>
    </lineage>
</organism>
<proteinExistence type="predicted"/>
<gene>
    <name evidence="1" type="ORF">SAMN05216369_1375</name>
</gene>